<sequence length="347" mass="38080">MPSATNAVRRAISEAGGSLPFLDFMNLALYSESGFYATTGRAGRRGDFITSAEVGPLFGAVLARAVDNVWNTLGQPDNFHIVEVGAGPGTLARSILAAQPKCLSQGEYIAVEISAAQRENHPEGVHSVASMPHTIEHGVVIANELLDNLAFELWVFDDGWRQSHIIEQGDGFAEVLKSVPVPKCLPARAPHGARAPVHIEAVTWLEQSLASLHNGTLFVIDYCTPLTTEIAAMPWREWLRTYVGQNRGSHYLRDVGDQDITTQVCIDQLVAVREPDAVRSQSHFLQRWGIDDLVDEGKRIWTENAARPTLEAMKMRSRISESEALLDESGLGSFTVLEWSNGVMKSH</sequence>
<dbReference type="Pfam" id="PF02636">
    <property type="entry name" value="Methyltransf_28"/>
    <property type="match status" value="1"/>
</dbReference>
<dbReference type="EMBL" id="CAEZWE010000122">
    <property type="protein sequence ID" value="CAB4667844.1"/>
    <property type="molecule type" value="Genomic_DNA"/>
</dbReference>
<keyword evidence="2" id="KW-0489">Methyltransferase</keyword>
<dbReference type="AlphaFoldDB" id="A0A6J6M4P5"/>
<evidence type="ECO:0000256" key="1">
    <source>
        <dbReference type="ARBA" id="ARBA00004173"/>
    </source>
</evidence>
<protein>
    <submittedName>
        <fullName evidence="5">Unannotated protein</fullName>
    </submittedName>
</protein>
<dbReference type="Gene3D" id="3.40.50.12710">
    <property type="match status" value="1"/>
</dbReference>
<proteinExistence type="predicted"/>
<dbReference type="PANTHER" id="PTHR12049">
    <property type="entry name" value="PROTEIN ARGININE METHYLTRANSFERASE NDUFAF7, MITOCHONDRIAL"/>
    <property type="match status" value="1"/>
</dbReference>
<dbReference type="InterPro" id="IPR038375">
    <property type="entry name" value="NDUFAF7_sf"/>
</dbReference>
<dbReference type="GO" id="GO:0032259">
    <property type="term" value="P:methylation"/>
    <property type="evidence" value="ECO:0007669"/>
    <property type="project" value="UniProtKB-KW"/>
</dbReference>
<keyword evidence="3" id="KW-0808">Transferase</keyword>
<gene>
    <name evidence="5" type="ORF">UFOPK2169_01796</name>
</gene>
<evidence type="ECO:0000256" key="3">
    <source>
        <dbReference type="ARBA" id="ARBA00022679"/>
    </source>
</evidence>
<dbReference type="GO" id="GO:0005739">
    <property type="term" value="C:mitochondrion"/>
    <property type="evidence" value="ECO:0007669"/>
    <property type="project" value="UniProtKB-SubCell"/>
</dbReference>
<evidence type="ECO:0000313" key="5">
    <source>
        <dbReference type="EMBL" id="CAB4667844.1"/>
    </source>
</evidence>
<dbReference type="InterPro" id="IPR029063">
    <property type="entry name" value="SAM-dependent_MTases_sf"/>
</dbReference>
<accession>A0A6J6M4P5</accession>
<reference evidence="5" key="1">
    <citation type="submission" date="2020-05" db="EMBL/GenBank/DDBJ databases">
        <authorList>
            <person name="Chiriac C."/>
            <person name="Salcher M."/>
            <person name="Ghai R."/>
            <person name="Kavagutti S V."/>
        </authorList>
    </citation>
    <scope>NUCLEOTIDE SEQUENCE</scope>
</reference>
<evidence type="ECO:0000256" key="4">
    <source>
        <dbReference type="ARBA" id="ARBA00023128"/>
    </source>
</evidence>
<name>A0A6J6M4P5_9ZZZZ</name>
<comment type="subcellular location">
    <subcellularLocation>
        <location evidence="1">Mitochondrion</location>
    </subcellularLocation>
</comment>
<evidence type="ECO:0000256" key="2">
    <source>
        <dbReference type="ARBA" id="ARBA00022603"/>
    </source>
</evidence>
<keyword evidence="4" id="KW-0496">Mitochondrion</keyword>
<dbReference type="InterPro" id="IPR003788">
    <property type="entry name" value="NDUFAF7"/>
</dbReference>
<organism evidence="5">
    <name type="scientific">freshwater metagenome</name>
    <dbReference type="NCBI Taxonomy" id="449393"/>
    <lineage>
        <taxon>unclassified sequences</taxon>
        <taxon>metagenomes</taxon>
        <taxon>ecological metagenomes</taxon>
    </lineage>
</organism>
<dbReference type="PANTHER" id="PTHR12049:SF7">
    <property type="entry name" value="PROTEIN ARGININE METHYLTRANSFERASE NDUFAF7, MITOCHONDRIAL"/>
    <property type="match status" value="1"/>
</dbReference>
<dbReference type="GO" id="GO:0035243">
    <property type="term" value="F:protein-arginine omega-N symmetric methyltransferase activity"/>
    <property type="evidence" value="ECO:0007669"/>
    <property type="project" value="TreeGrafter"/>
</dbReference>
<dbReference type="SUPFAM" id="SSF53335">
    <property type="entry name" value="S-adenosyl-L-methionine-dependent methyltransferases"/>
    <property type="match status" value="1"/>
</dbReference>